<feature type="compositionally biased region" description="Polar residues" evidence="1">
    <location>
        <begin position="91"/>
        <end position="100"/>
    </location>
</feature>
<evidence type="ECO:0000313" key="3">
    <source>
        <dbReference type="Proteomes" id="UP001372338"/>
    </source>
</evidence>
<accession>A0AAN9HSZ9</accession>
<dbReference type="Proteomes" id="UP001372338">
    <property type="component" value="Unassembled WGS sequence"/>
</dbReference>
<name>A0AAN9HSZ9_CROPI</name>
<proteinExistence type="predicted"/>
<keyword evidence="3" id="KW-1185">Reference proteome</keyword>
<protein>
    <submittedName>
        <fullName evidence="2">Uncharacterized protein</fullName>
    </submittedName>
</protein>
<evidence type="ECO:0000313" key="2">
    <source>
        <dbReference type="EMBL" id="KAK7250955.1"/>
    </source>
</evidence>
<feature type="region of interest" description="Disordered" evidence="1">
    <location>
        <begin position="67"/>
        <end position="100"/>
    </location>
</feature>
<sequence>MSDTRLQSHAAATVKACGTANWNHGQRSRSTPPPRCVFVEGSTQIRTTSGVVATPPSVTVVFLLSSQPQTASQPPPTKPSAPSVVCPATQDRISASSLRR</sequence>
<organism evidence="2 3">
    <name type="scientific">Crotalaria pallida</name>
    <name type="common">Smooth rattlebox</name>
    <name type="synonym">Crotalaria striata</name>
    <dbReference type="NCBI Taxonomy" id="3830"/>
    <lineage>
        <taxon>Eukaryota</taxon>
        <taxon>Viridiplantae</taxon>
        <taxon>Streptophyta</taxon>
        <taxon>Embryophyta</taxon>
        <taxon>Tracheophyta</taxon>
        <taxon>Spermatophyta</taxon>
        <taxon>Magnoliopsida</taxon>
        <taxon>eudicotyledons</taxon>
        <taxon>Gunneridae</taxon>
        <taxon>Pentapetalae</taxon>
        <taxon>rosids</taxon>
        <taxon>fabids</taxon>
        <taxon>Fabales</taxon>
        <taxon>Fabaceae</taxon>
        <taxon>Papilionoideae</taxon>
        <taxon>50 kb inversion clade</taxon>
        <taxon>genistoids sensu lato</taxon>
        <taxon>core genistoids</taxon>
        <taxon>Crotalarieae</taxon>
        <taxon>Crotalaria</taxon>
    </lineage>
</organism>
<comment type="caution">
    <text evidence="2">The sequence shown here is derived from an EMBL/GenBank/DDBJ whole genome shotgun (WGS) entry which is preliminary data.</text>
</comment>
<reference evidence="2 3" key="1">
    <citation type="submission" date="2024-01" db="EMBL/GenBank/DDBJ databases">
        <title>The genomes of 5 underutilized Papilionoideae crops provide insights into root nodulation and disease resistanc.</title>
        <authorList>
            <person name="Yuan L."/>
        </authorList>
    </citation>
    <scope>NUCLEOTIDE SEQUENCE [LARGE SCALE GENOMIC DNA]</scope>
    <source>
        <strain evidence="2">ZHUSHIDOU_FW_LH</strain>
        <tissue evidence="2">Leaf</tissue>
    </source>
</reference>
<gene>
    <name evidence="2" type="ORF">RIF29_33760</name>
</gene>
<dbReference type="AlphaFoldDB" id="A0AAN9HSZ9"/>
<dbReference type="EMBL" id="JAYWIO010000007">
    <property type="protein sequence ID" value="KAK7250955.1"/>
    <property type="molecule type" value="Genomic_DNA"/>
</dbReference>
<evidence type="ECO:0000256" key="1">
    <source>
        <dbReference type="SAM" id="MobiDB-lite"/>
    </source>
</evidence>